<dbReference type="Proteomes" id="UP001321749">
    <property type="component" value="Unassembled WGS sequence"/>
</dbReference>
<accession>A0AAV9HIG4</accession>
<gene>
    <name evidence="2" type="ORF">QBC42DRAFT_272288</name>
</gene>
<organism evidence="2 3">
    <name type="scientific">Cladorrhinum samala</name>
    <dbReference type="NCBI Taxonomy" id="585594"/>
    <lineage>
        <taxon>Eukaryota</taxon>
        <taxon>Fungi</taxon>
        <taxon>Dikarya</taxon>
        <taxon>Ascomycota</taxon>
        <taxon>Pezizomycotina</taxon>
        <taxon>Sordariomycetes</taxon>
        <taxon>Sordariomycetidae</taxon>
        <taxon>Sordariales</taxon>
        <taxon>Podosporaceae</taxon>
        <taxon>Cladorrhinum</taxon>
    </lineage>
</organism>
<feature type="region of interest" description="Disordered" evidence="1">
    <location>
        <begin position="54"/>
        <end position="78"/>
    </location>
</feature>
<reference evidence="2" key="1">
    <citation type="journal article" date="2023" name="Mol. Phylogenet. Evol.">
        <title>Genome-scale phylogeny and comparative genomics of the fungal order Sordariales.</title>
        <authorList>
            <person name="Hensen N."/>
            <person name="Bonometti L."/>
            <person name="Westerberg I."/>
            <person name="Brannstrom I.O."/>
            <person name="Guillou S."/>
            <person name="Cros-Aarteil S."/>
            <person name="Calhoun S."/>
            <person name="Haridas S."/>
            <person name="Kuo A."/>
            <person name="Mondo S."/>
            <person name="Pangilinan J."/>
            <person name="Riley R."/>
            <person name="LaButti K."/>
            <person name="Andreopoulos B."/>
            <person name="Lipzen A."/>
            <person name="Chen C."/>
            <person name="Yan M."/>
            <person name="Daum C."/>
            <person name="Ng V."/>
            <person name="Clum A."/>
            <person name="Steindorff A."/>
            <person name="Ohm R.A."/>
            <person name="Martin F."/>
            <person name="Silar P."/>
            <person name="Natvig D.O."/>
            <person name="Lalanne C."/>
            <person name="Gautier V."/>
            <person name="Ament-Velasquez S.L."/>
            <person name="Kruys A."/>
            <person name="Hutchinson M.I."/>
            <person name="Powell A.J."/>
            <person name="Barry K."/>
            <person name="Miller A.N."/>
            <person name="Grigoriev I.V."/>
            <person name="Debuchy R."/>
            <person name="Gladieux P."/>
            <person name="Hiltunen Thoren M."/>
            <person name="Johannesson H."/>
        </authorList>
    </citation>
    <scope>NUCLEOTIDE SEQUENCE</scope>
    <source>
        <strain evidence="2">PSN324</strain>
    </source>
</reference>
<proteinExistence type="predicted"/>
<sequence length="286" mass="31189">MDGKVATPTVLVLSGDSIHYASPDSKTGPIYRLSKSIDSLTHKDSSIRFFSCRQVKGEGEDEEEEGEAKVEARPADGDDDPRLRRRIFNLVHPVNAQYRRDDIAAEYYMTSASVSSSCSSSSLGAGNIKFQISKSFFGKVVEIKAILSAGRNETSSPLFDDDNDDAGPLEKDVLFVAKQKLTIGGKGGFVWIDAKGKEVAREEGNRRLVLTGGRSSLKSDAEEEWMVHALVAVWVLRLWWEVAESSKFKREAELALLQGTGEQSLLSMRWAKKAGIAGLSGAGGAR</sequence>
<evidence type="ECO:0000313" key="2">
    <source>
        <dbReference type="EMBL" id="KAK4460488.1"/>
    </source>
</evidence>
<dbReference type="EMBL" id="MU865011">
    <property type="protein sequence ID" value="KAK4460488.1"/>
    <property type="molecule type" value="Genomic_DNA"/>
</dbReference>
<reference evidence="2" key="2">
    <citation type="submission" date="2023-06" db="EMBL/GenBank/DDBJ databases">
        <authorList>
            <consortium name="Lawrence Berkeley National Laboratory"/>
            <person name="Mondo S.J."/>
            <person name="Hensen N."/>
            <person name="Bonometti L."/>
            <person name="Westerberg I."/>
            <person name="Brannstrom I.O."/>
            <person name="Guillou S."/>
            <person name="Cros-Aarteil S."/>
            <person name="Calhoun S."/>
            <person name="Haridas S."/>
            <person name="Kuo A."/>
            <person name="Pangilinan J."/>
            <person name="Riley R."/>
            <person name="Labutti K."/>
            <person name="Andreopoulos B."/>
            <person name="Lipzen A."/>
            <person name="Chen C."/>
            <person name="Yanf M."/>
            <person name="Daum C."/>
            <person name="Ng V."/>
            <person name="Clum A."/>
            <person name="Steindorff A."/>
            <person name="Ohm R."/>
            <person name="Martin F."/>
            <person name="Silar P."/>
            <person name="Natvig D."/>
            <person name="Lalanne C."/>
            <person name="Gautier V."/>
            <person name="Ament-Velasquez S.L."/>
            <person name="Kruys A."/>
            <person name="Hutchinson M.I."/>
            <person name="Powell A.J."/>
            <person name="Barry K."/>
            <person name="Miller A.N."/>
            <person name="Grigoriev I.V."/>
            <person name="Debuchy R."/>
            <person name="Gladieux P."/>
            <person name="Thoren M.H."/>
            <person name="Johannesson H."/>
        </authorList>
    </citation>
    <scope>NUCLEOTIDE SEQUENCE</scope>
    <source>
        <strain evidence="2">PSN324</strain>
    </source>
</reference>
<name>A0AAV9HIG4_9PEZI</name>
<protein>
    <submittedName>
        <fullName evidence="2">Uncharacterized protein</fullName>
    </submittedName>
</protein>
<comment type="caution">
    <text evidence="2">The sequence shown here is derived from an EMBL/GenBank/DDBJ whole genome shotgun (WGS) entry which is preliminary data.</text>
</comment>
<keyword evidence="3" id="KW-1185">Reference proteome</keyword>
<dbReference type="AlphaFoldDB" id="A0AAV9HIG4"/>
<evidence type="ECO:0000313" key="3">
    <source>
        <dbReference type="Proteomes" id="UP001321749"/>
    </source>
</evidence>
<evidence type="ECO:0000256" key="1">
    <source>
        <dbReference type="SAM" id="MobiDB-lite"/>
    </source>
</evidence>
<feature type="compositionally biased region" description="Basic and acidic residues" evidence="1">
    <location>
        <begin position="67"/>
        <end position="78"/>
    </location>
</feature>